<evidence type="ECO:0000256" key="1">
    <source>
        <dbReference type="SAM" id="MobiDB-lite"/>
    </source>
</evidence>
<organism evidence="2 3">
    <name type="scientific">Dichotomopilus funicola</name>
    <dbReference type="NCBI Taxonomy" id="1934379"/>
    <lineage>
        <taxon>Eukaryota</taxon>
        <taxon>Fungi</taxon>
        <taxon>Dikarya</taxon>
        <taxon>Ascomycota</taxon>
        <taxon>Pezizomycotina</taxon>
        <taxon>Sordariomycetes</taxon>
        <taxon>Sordariomycetidae</taxon>
        <taxon>Sordariales</taxon>
        <taxon>Chaetomiaceae</taxon>
        <taxon>Dichotomopilus</taxon>
    </lineage>
</organism>
<feature type="compositionally biased region" description="Basic and acidic residues" evidence="1">
    <location>
        <begin position="237"/>
        <end position="246"/>
    </location>
</feature>
<feature type="compositionally biased region" description="Polar residues" evidence="1">
    <location>
        <begin position="20"/>
        <end position="29"/>
    </location>
</feature>
<gene>
    <name evidence="2" type="ORF">C8A04DRAFT_36950</name>
</gene>
<feature type="compositionally biased region" description="Basic and acidic residues" evidence="1">
    <location>
        <begin position="39"/>
        <end position="48"/>
    </location>
</feature>
<evidence type="ECO:0000313" key="3">
    <source>
        <dbReference type="Proteomes" id="UP001302676"/>
    </source>
</evidence>
<feature type="compositionally biased region" description="Polar residues" evidence="1">
    <location>
        <begin position="96"/>
        <end position="109"/>
    </location>
</feature>
<feature type="compositionally biased region" description="Basic residues" evidence="1">
    <location>
        <begin position="581"/>
        <end position="592"/>
    </location>
</feature>
<feature type="compositionally biased region" description="Basic and acidic residues" evidence="1">
    <location>
        <begin position="646"/>
        <end position="679"/>
    </location>
</feature>
<evidence type="ECO:0000313" key="2">
    <source>
        <dbReference type="EMBL" id="KAK4144120.1"/>
    </source>
</evidence>
<comment type="caution">
    <text evidence="2">The sequence shown here is derived from an EMBL/GenBank/DDBJ whole genome shotgun (WGS) entry which is preliminary data.</text>
</comment>
<feature type="compositionally biased region" description="Basic and acidic residues" evidence="1">
    <location>
        <begin position="507"/>
        <end position="516"/>
    </location>
</feature>
<sequence length="708" mass="75785">MAPRQEILDSEDDDSDFSSAPETGDTSVETLDAGVSRMLEPEESHDESHEIIAGTHIAATGSTDPAFFQRVYDRHQAIGNTQDVIPDTAPPGPPASNWTTVSSAPTPGQRQPVMDPSSITPVTDPVAPGRRARRAAADISPANFIDLTEISSPREETASRGVGLSDVWDMPPPPPSTTSQRTTARTYGKKRKAALLSLEQGDDGLLGNSPTMMPSTLLPDTQDPYAFPEATPPTRRSQREAPHSSDQRSPQLPPHLPPPDSSPVMLVPTGLEGAAEYSPNRPTRSSARKKKRTSFFGDPEPGHDDPGDSSMPDTAVPSLYITQSALTASQRREYRVVSPTSSLAPTAAMVEGAESSSVADQSFGFRNDKSGPGEMDTMFKSSGATTIAYPTPSRVTSSRRLADVAEEEVATEGVGESGYQSSPDVLTEMGTAASSRSKRSRAKPSSSVGIPSSKLDPPTSTRRMRQRRVTREAEDESFEADPLGSTQENTAPQQQKEAPQEGNIMGVHEDAHDETPIRNTEPADAEPIEPPEETAKPAAKGKKGRKKKGSKAQQAPPPELDEPVPTKSEPVKDTQPPVKGKQGRQNKTKPKVKSTAEVPPSDESDAEAEAEVDIPDTAPQILSEGDTNRPPSPTTTARGDTSDAPGESKENKAPPTKDVETPKDKLAEKAEKSTVKDVKPSAQKVRYRVGLSKRSHIAPLLKCLKKQT</sequence>
<reference evidence="2" key="1">
    <citation type="journal article" date="2023" name="Mol. Phylogenet. Evol.">
        <title>Genome-scale phylogeny and comparative genomics of the fungal order Sordariales.</title>
        <authorList>
            <person name="Hensen N."/>
            <person name="Bonometti L."/>
            <person name="Westerberg I."/>
            <person name="Brannstrom I.O."/>
            <person name="Guillou S."/>
            <person name="Cros-Aarteil S."/>
            <person name="Calhoun S."/>
            <person name="Haridas S."/>
            <person name="Kuo A."/>
            <person name="Mondo S."/>
            <person name="Pangilinan J."/>
            <person name="Riley R."/>
            <person name="LaButti K."/>
            <person name="Andreopoulos B."/>
            <person name="Lipzen A."/>
            <person name="Chen C."/>
            <person name="Yan M."/>
            <person name="Daum C."/>
            <person name="Ng V."/>
            <person name="Clum A."/>
            <person name="Steindorff A."/>
            <person name="Ohm R.A."/>
            <person name="Martin F."/>
            <person name="Silar P."/>
            <person name="Natvig D.O."/>
            <person name="Lalanne C."/>
            <person name="Gautier V."/>
            <person name="Ament-Velasquez S.L."/>
            <person name="Kruys A."/>
            <person name="Hutchinson M.I."/>
            <person name="Powell A.J."/>
            <person name="Barry K."/>
            <person name="Miller A.N."/>
            <person name="Grigoriev I.V."/>
            <person name="Debuchy R."/>
            <person name="Gladieux P."/>
            <person name="Hiltunen Thoren M."/>
            <person name="Johannesson H."/>
        </authorList>
    </citation>
    <scope>NUCLEOTIDE SEQUENCE</scope>
    <source>
        <strain evidence="2">CBS 141.50</strain>
    </source>
</reference>
<feature type="compositionally biased region" description="Acidic residues" evidence="1">
    <location>
        <begin position="600"/>
        <end position="614"/>
    </location>
</feature>
<feature type="compositionally biased region" description="Pro residues" evidence="1">
    <location>
        <begin position="251"/>
        <end position="261"/>
    </location>
</feature>
<feature type="compositionally biased region" description="Low complexity" evidence="1">
    <location>
        <begin position="177"/>
        <end position="186"/>
    </location>
</feature>
<feature type="compositionally biased region" description="Polar residues" evidence="1">
    <location>
        <begin position="484"/>
        <end position="497"/>
    </location>
</feature>
<reference evidence="2" key="2">
    <citation type="submission" date="2023-05" db="EMBL/GenBank/DDBJ databases">
        <authorList>
            <consortium name="Lawrence Berkeley National Laboratory"/>
            <person name="Steindorff A."/>
            <person name="Hensen N."/>
            <person name="Bonometti L."/>
            <person name="Westerberg I."/>
            <person name="Brannstrom I.O."/>
            <person name="Guillou S."/>
            <person name="Cros-Aarteil S."/>
            <person name="Calhoun S."/>
            <person name="Haridas S."/>
            <person name="Kuo A."/>
            <person name="Mondo S."/>
            <person name="Pangilinan J."/>
            <person name="Riley R."/>
            <person name="Labutti K."/>
            <person name="Andreopoulos B."/>
            <person name="Lipzen A."/>
            <person name="Chen C."/>
            <person name="Yanf M."/>
            <person name="Daum C."/>
            <person name="Ng V."/>
            <person name="Clum A."/>
            <person name="Ohm R."/>
            <person name="Martin F."/>
            <person name="Silar P."/>
            <person name="Natvig D."/>
            <person name="Lalanne C."/>
            <person name="Gautier V."/>
            <person name="Ament-Velasquez S.L."/>
            <person name="Kruys A."/>
            <person name="Hutchinson M.I."/>
            <person name="Powell A.J."/>
            <person name="Barry K."/>
            <person name="Miller A.N."/>
            <person name="Grigoriev I.V."/>
            <person name="Debuchy R."/>
            <person name="Gladieux P."/>
            <person name="Thoren M.H."/>
            <person name="Johannesson H."/>
        </authorList>
    </citation>
    <scope>NUCLEOTIDE SEQUENCE</scope>
    <source>
        <strain evidence="2">CBS 141.50</strain>
    </source>
</reference>
<name>A0AAN6V4X4_9PEZI</name>
<feature type="compositionally biased region" description="Basic residues" evidence="1">
    <location>
        <begin position="539"/>
        <end position="550"/>
    </location>
</feature>
<accession>A0AAN6V4X4</accession>
<protein>
    <submittedName>
        <fullName evidence="2">Uncharacterized protein</fullName>
    </submittedName>
</protein>
<feature type="region of interest" description="Disordered" evidence="1">
    <location>
        <begin position="1"/>
        <end position="48"/>
    </location>
</feature>
<dbReference type="EMBL" id="MU853580">
    <property type="protein sequence ID" value="KAK4144120.1"/>
    <property type="molecule type" value="Genomic_DNA"/>
</dbReference>
<dbReference type="RefSeq" id="XP_062637491.1">
    <property type="nucleotide sequence ID" value="XM_062783710.1"/>
</dbReference>
<feature type="region of interest" description="Disordered" evidence="1">
    <location>
        <begin position="353"/>
        <end position="683"/>
    </location>
</feature>
<dbReference type="GeneID" id="87820323"/>
<dbReference type="Proteomes" id="UP001302676">
    <property type="component" value="Unassembled WGS sequence"/>
</dbReference>
<feature type="compositionally biased region" description="Acidic residues" evidence="1">
    <location>
        <begin position="523"/>
        <end position="532"/>
    </location>
</feature>
<dbReference type="AlphaFoldDB" id="A0AAN6V4X4"/>
<feature type="region of interest" description="Disordered" evidence="1">
    <location>
        <begin position="82"/>
        <end position="318"/>
    </location>
</feature>
<proteinExistence type="predicted"/>
<keyword evidence="3" id="KW-1185">Reference proteome</keyword>